<dbReference type="STRING" id="32264.T1KA28"/>
<dbReference type="AlphaFoldDB" id="T1KA28"/>
<dbReference type="HOGENOM" id="CLU_1878045_0_0_1"/>
<sequence>MPLISDETGSKPTLEQKQKYRNLKKKLKLLIYENEYYQEELKKYQKELLIINRDKYFLMDKLLKYENISSSSSDSDATESSESEVEVKQERPASVSRRRRIDSTNSETTPSTSSNPTSKRRRINSNGSIPSQQKGQ</sequence>
<feature type="coiled-coil region" evidence="1">
    <location>
        <begin position="27"/>
        <end position="54"/>
    </location>
</feature>
<evidence type="ECO:0000256" key="2">
    <source>
        <dbReference type="SAM" id="MobiDB-lite"/>
    </source>
</evidence>
<dbReference type="InterPro" id="IPR056515">
    <property type="entry name" value="INO80E_N"/>
</dbReference>
<accession>T1KA28</accession>
<feature type="compositionally biased region" description="Low complexity" evidence="2">
    <location>
        <begin position="103"/>
        <end position="117"/>
    </location>
</feature>
<reference evidence="4" key="2">
    <citation type="submission" date="2015-06" db="UniProtKB">
        <authorList>
            <consortium name="EnsemblMetazoa"/>
        </authorList>
    </citation>
    <scope>IDENTIFICATION</scope>
</reference>
<feature type="region of interest" description="Disordered" evidence="2">
    <location>
        <begin position="68"/>
        <end position="136"/>
    </location>
</feature>
<keyword evidence="5" id="KW-1185">Reference proteome</keyword>
<dbReference type="PANTHER" id="PTHR21812:SF1">
    <property type="entry name" value="INO80 COMPLEX SUBUNIT E"/>
    <property type="match status" value="1"/>
</dbReference>
<evidence type="ECO:0000256" key="1">
    <source>
        <dbReference type="SAM" id="Coils"/>
    </source>
</evidence>
<dbReference type="Proteomes" id="UP000015104">
    <property type="component" value="Unassembled WGS sequence"/>
</dbReference>
<reference evidence="5" key="1">
    <citation type="submission" date="2011-08" db="EMBL/GenBank/DDBJ databases">
        <authorList>
            <person name="Rombauts S."/>
        </authorList>
    </citation>
    <scope>NUCLEOTIDE SEQUENCE</scope>
    <source>
        <strain evidence="5">London</strain>
    </source>
</reference>
<dbReference type="EMBL" id="CAEY01001893">
    <property type="status" value="NOT_ANNOTATED_CDS"/>
    <property type="molecule type" value="Genomic_DNA"/>
</dbReference>
<protein>
    <recommendedName>
        <fullName evidence="3">INO80 complex subunit E N-terminal domain-containing protein</fullName>
    </recommendedName>
</protein>
<feature type="domain" description="INO80 complex subunit E N-terminal" evidence="3">
    <location>
        <begin position="17"/>
        <end position="62"/>
    </location>
</feature>
<dbReference type="EnsemblMetazoa" id="tetur07g07050.1">
    <property type="protein sequence ID" value="tetur07g07050.1"/>
    <property type="gene ID" value="tetur07g07050"/>
</dbReference>
<proteinExistence type="predicted"/>
<dbReference type="PANTHER" id="PTHR21812">
    <property type="entry name" value="INO80 COMPLEX SUBUNIT E"/>
    <property type="match status" value="1"/>
</dbReference>
<dbReference type="InterPro" id="IPR026678">
    <property type="entry name" value="INO80E"/>
</dbReference>
<evidence type="ECO:0000313" key="4">
    <source>
        <dbReference type="EnsemblMetazoa" id="tetur07g07050.1"/>
    </source>
</evidence>
<evidence type="ECO:0000259" key="3">
    <source>
        <dbReference type="Pfam" id="PF24237"/>
    </source>
</evidence>
<organism evidence="4 5">
    <name type="scientific">Tetranychus urticae</name>
    <name type="common">Two-spotted spider mite</name>
    <dbReference type="NCBI Taxonomy" id="32264"/>
    <lineage>
        <taxon>Eukaryota</taxon>
        <taxon>Metazoa</taxon>
        <taxon>Ecdysozoa</taxon>
        <taxon>Arthropoda</taxon>
        <taxon>Chelicerata</taxon>
        <taxon>Arachnida</taxon>
        <taxon>Acari</taxon>
        <taxon>Acariformes</taxon>
        <taxon>Trombidiformes</taxon>
        <taxon>Prostigmata</taxon>
        <taxon>Eleutherengona</taxon>
        <taxon>Raphignathae</taxon>
        <taxon>Tetranychoidea</taxon>
        <taxon>Tetranychidae</taxon>
        <taxon>Tetranychus</taxon>
    </lineage>
</organism>
<dbReference type="Pfam" id="PF24237">
    <property type="entry name" value="INO80E"/>
    <property type="match status" value="1"/>
</dbReference>
<name>T1KA28_TETUR</name>
<evidence type="ECO:0000313" key="5">
    <source>
        <dbReference type="Proteomes" id="UP000015104"/>
    </source>
</evidence>
<dbReference type="GO" id="GO:0031011">
    <property type="term" value="C:Ino80 complex"/>
    <property type="evidence" value="ECO:0007669"/>
    <property type="project" value="InterPro"/>
</dbReference>
<feature type="compositionally biased region" description="Polar residues" evidence="2">
    <location>
        <begin position="124"/>
        <end position="136"/>
    </location>
</feature>
<dbReference type="GO" id="GO:0006338">
    <property type="term" value="P:chromatin remodeling"/>
    <property type="evidence" value="ECO:0007669"/>
    <property type="project" value="InterPro"/>
</dbReference>
<keyword evidence="1" id="KW-0175">Coiled coil</keyword>
<dbReference type="eggNOG" id="ENOG502RZ5F">
    <property type="taxonomic scope" value="Eukaryota"/>
</dbReference>